<gene>
    <name evidence="3" type="ORF">ACOF00016_LOCUS3637</name>
</gene>
<organism evidence="3">
    <name type="scientific">Amphora coffeiformis</name>
    <dbReference type="NCBI Taxonomy" id="265554"/>
    <lineage>
        <taxon>Eukaryota</taxon>
        <taxon>Sar</taxon>
        <taxon>Stramenopiles</taxon>
        <taxon>Ochrophyta</taxon>
        <taxon>Bacillariophyta</taxon>
        <taxon>Bacillariophyceae</taxon>
        <taxon>Bacillariophycidae</taxon>
        <taxon>Thalassiophysales</taxon>
        <taxon>Catenulaceae</taxon>
        <taxon>Amphora</taxon>
    </lineage>
</organism>
<keyword evidence="2" id="KW-0472">Membrane</keyword>
<dbReference type="EMBL" id="HBIM01004251">
    <property type="protein sequence ID" value="CAE0405630.1"/>
    <property type="molecule type" value="Transcribed_RNA"/>
</dbReference>
<keyword evidence="2" id="KW-0812">Transmembrane</keyword>
<dbReference type="AlphaFoldDB" id="A0A7S3L3H9"/>
<feature type="region of interest" description="Disordered" evidence="1">
    <location>
        <begin position="307"/>
        <end position="328"/>
    </location>
</feature>
<accession>A0A7S3L3H9</accession>
<protein>
    <recommendedName>
        <fullName evidence="4">Transmembrane protein</fullName>
    </recommendedName>
</protein>
<name>A0A7S3L3H9_9STRA</name>
<feature type="compositionally biased region" description="Low complexity" evidence="1">
    <location>
        <begin position="316"/>
        <end position="328"/>
    </location>
</feature>
<reference evidence="3" key="1">
    <citation type="submission" date="2021-01" db="EMBL/GenBank/DDBJ databases">
        <authorList>
            <person name="Corre E."/>
            <person name="Pelletier E."/>
            <person name="Niang G."/>
            <person name="Scheremetjew M."/>
            <person name="Finn R."/>
            <person name="Kale V."/>
            <person name="Holt S."/>
            <person name="Cochrane G."/>
            <person name="Meng A."/>
            <person name="Brown T."/>
            <person name="Cohen L."/>
        </authorList>
    </citation>
    <scope>NUCLEOTIDE SEQUENCE</scope>
    <source>
        <strain evidence="3">CCMP127</strain>
    </source>
</reference>
<evidence type="ECO:0008006" key="4">
    <source>
        <dbReference type="Google" id="ProtNLM"/>
    </source>
</evidence>
<keyword evidence="2" id="KW-1133">Transmembrane helix</keyword>
<evidence type="ECO:0000256" key="2">
    <source>
        <dbReference type="SAM" id="Phobius"/>
    </source>
</evidence>
<feature type="transmembrane region" description="Helical" evidence="2">
    <location>
        <begin position="246"/>
        <end position="268"/>
    </location>
</feature>
<evidence type="ECO:0000256" key="1">
    <source>
        <dbReference type="SAM" id="MobiDB-lite"/>
    </source>
</evidence>
<evidence type="ECO:0000313" key="3">
    <source>
        <dbReference type="EMBL" id="CAE0405630.1"/>
    </source>
</evidence>
<sequence length="328" mass="36236">MVSLIHPEAMDDLFTMINKMRMTPRYLAWSLLVLYCTSSVVSGARERLRNGAASPFSTMDVTPLERRSLRSLLREQKTFPIPVFSYHMTIVDRDVKLDDFESHLLRITMAHLQTATGAALSSGTSPTLRDIRVDNFHLGANLHRAFTGENLETGEPEALVRCSFTGSVYLSVYGDATTAETEEDGFQQQEELDQIIEGALSNKDLLLQRFSSDSVLNIIEDLTVSVEEPNRQRQKIDASPSWGSDYVIHITGVVLILTFAAFAAVLAIRRALRVLRSSVTARSKGRAVGPSQDDDASLGKEIEALGRTCNMDDDSTSQGSSRSSPVFL</sequence>
<proteinExistence type="predicted"/>